<evidence type="ECO:0000256" key="2">
    <source>
        <dbReference type="SAM" id="Phobius"/>
    </source>
</evidence>
<reference evidence="4 5" key="1">
    <citation type="submission" date="2016-10" db="EMBL/GenBank/DDBJ databases">
        <authorList>
            <person name="de Groot N.N."/>
        </authorList>
    </citation>
    <scope>NUCLEOTIDE SEQUENCE [LARGE SCALE GENOMIC DNA]</scope>
    <source>
        <strain evidence="4 5">TC2-24</strain>
    </source>
</reference>
<keyword evidence="5" id="KW-1185">Reference proteome</keyword>
<dbReference type="GO" id="GO:0004867">
    <property type="term" value="F:serine-type endopeptidase inhibitor activity"/>
    <property type="evidence" value="ECO:0007669"/>
    <property type="project" value="InterPro"/>
</dbReference>
<proteinExistence type="inferred from homology"/>
<keyword evidence="2" id="KW-0812">Transmembrane</keyword>
<feature type="transmembrane region" description="Helical" evidence="2">
    <location>
        <begin position="44"/>
        <end position="64"/>
    </location>
</feature>
<dbReference type="Pfam" id="PF00079">
    <property type="entry name" value="Serpin"/>
    <property type="match status" value="1"/>
</dbReference>
<dbReference type="InterPro" id="IPR000215">
    <property type="entry name" value="Serpin_fam"/>
</dbReference>
<dbReference type="SUPFAM" id="SSF56574">
    <property type="entry name" value="Serpins"/>
    <property type="match status" value="1"/>
</dbReference>
<evidence type="ECO:0000313" key="5">
    <source>
        <dbReference type="Proteomes" id="UP000199373"/>
    </source>
</evidence>
<dbReference type="InterPro" id="IPR042178">
    <property type="entry name" value="Serpin_sf_1"/>
</dbReference>
<gene>
    <name evidence="4" type="ORF">SAMN04487850_1915</name>
</gene>
<dbReference type="InterPro" id="IPR023796">
    <property type="entry name" value="Serpin_dom"/>
</dbReference>
<dbReference type="SMART" id="SM00093">
    <property type="entry name" value="SERPIN"/>
    <property type="match status" value="1"/>
</dbReference>
<dbReference type="InterPro" id="IPR042185">
    <property type="entry name" value="Serpin_sf_2"/>
</dbReference>
<keyword evidence="2" id="KW-0472">Membrane</keyword>
<dbReference type="InterPro" id="IPR036186">
    <property type="entry name" value="Serpin_sf"/>
</dbReference>
<evidence type="ECO:0000256" key="1">
    <source>
        <dbReference type="RuleBase" id="RU000411"/>
    </source>
</evidence>
<dbReference type="PANTHER" id="PTHR11461:SF211">
    <property type="entry name" value="GH10112P-RELATED"/>
    <property type="match status" value="1"/>
</dbReference>
<evidence type="ECO:0000259" key="3">
    <source>
        <dbReference type="SMART" id="SM00093"/>
    </source>
</evidence>
<accession>A0A1I0PPQ6</accession>
<comment type="similarity">
    <text evidence="1">Belongs to the serpin family.</text>
</comment>
<organism evidence="4 5">
    <name type="scientific">Prevotella aff. ruminicola Tc2-24</name>
    <dbReference type="NCBI Taxonomy" id="81582"/>
    <lineage>
        <taxon>Bacteria</taxon>
        <taxon>Pseudomonadati</taxon>
        <taxon>Bacteroidota</taxon>
        <taxon>Bacteroidia</taxon>
        <taxon>Bacteroidales</taxon>
        <taxon>Prevotellaceae</taxon>
        <taxon>Prevotella</taxon>
    </lineage>
</organism>
<dbReference type="Proteomes" id="UP000199373">
    <property type="component" value="Unassembled WGS sequence"/>
</dbReference>
<dbReference type="AlphaFoldDB" id="A0A1I0PPQ6"/>
<dbReference type="PANTHER" id="PTHR11461">
    <property type="entry name" value="SERINE PROTEASE INHIBITOR, SERPIN"/>
    <property type="match status" value="1"/>
</dbReference>
<sequence>MQKGFIFFCYINTNMFVSLKIKYISLHKKRQLIKEMKIRTILGYSYRVIEVLFILYISACVFAGCKGSSKKNLLKIAAMTEEDYRLSDEQKIMVRNSNEFAVNLFKKICEEREDSNVFVSTTGMLYSLNIINNGASGQTQQEICHALNIVPTDVERINNLCRRFMIGQAKVTEHEFLGPTSYMRTATLFQAGEDIDISKSFQEVLEYDYFAGIIKGKIDNAMKQKIKKWCAEKTEGLIKDFNIKENGKDSATLLVANYFNGRWVQEFDKGSTKEEPFYGGTSPKVNMMNMKECEKVFSYAKLDDYSMLKIPYVGGYALYIILPDKADGLTALLQSLEGRKIRYAMSCLKSYDHVYIKIPKFEVDYTFKANECLASLGIKKLFSNDSQLTRIQSRPMKVIEILQSSKVILDEDGTRAGAITSTSFATLSSLMHPTEAYFYADHPFAYIIADPFGNYCFMGTFWGNE</sequence>
<dbReference type="CDD" id="cd00172">
    <property type="entry name" value="serpin"/>
    <property type="match status" value="1"/>
</dbReference>
<feature type="transmembrane region" description="Helical" evidence="2">
    <location>
        <begin position="5"/>
        <end position="23"/>
    </location>
</feature>
<dbReference type="Gene3D" id="2.30.39.10">
    <property type="entry name" value="Alpha-1-antitrypsin, domain 1"/>
    <property type="match status" value="1"/>
</dbReference>
<name>A0A1I0PPQ6_9BACT</name>
<keyword evidence="2" id="KW-1133">Transmembrane helix</keyword>
<protein>
    <submittedName>
        <fullName evidence="4">Serpin B</fullName>
    </submittedName>
</protein>
<evidence type="ECO:0000313" key="4">
    <source>
        <dbReference type="EMBL" id="SEW16255.1"/>
    </source>
</evidence>
<feature type="domain" description="Serpin" evidence="3">
    <location>
        <begin position="102"/>
        <end position="464"/>
    </location>
</feature>
<dbReference type="EMBL" id="FOIQ01000004">
    <property type="protein sequence ID" value="SEW16255.1"/>
    <property type="molecule type" value="Genomic_DNA"/>
</dbReference>
<dbReference type="GO" id="GO:0005615">
    <property type="term" value="C:extracellular space"/>
    <property type="evidence" value="ECO:0007669"/>
    <property type="project" value="InterPro"/>
</dbReference>
<dbReference type="Gene3D" id="3.30.497.10">
    <property type="entry name" value="Antithrombin, subunit I, domain 2"/>
    <property type="match status" value="1"/>
</dbReference>